<reference evidence="2" key="2">
    <citation type="submission" date="2022-01" db="EMBL/GenBank/DDBJ databases">
        <authorList>
            <person name="Yamashiro T."/>
            <person name="Shiraishi A."/>
            <person name="Satake H."/>
            <person name="Nakayama K."/>
        </authorList>
    </citation>
    <scope>NUCLEOTIDE SEQUENCE</scope>
</reference>
<reference evidence="2" key="1">
    <citation type="journal article" date="2022" name="Int. J. Mol. Sci.">
        <title>Draft Genome of Tanacetum Coccineum: Genomic Comparison of Closely Related Tanacetum-Family Plants.</title>
        <authorList>
            <person name="Yamashiro T."/>
            <person name="Shiraishi A."/>
            <person name="Nakayama K."/>
            <person name="Satake H."/>
        </authorList>
    </citation>
    <scope>NUCLEOTIDE SEQUENCE</scope>
</reference>
<feature type="region of interest" description="Disordered" evidence="1">
    <location>
        <begin position="85"/>
        <end position="141"/>
    </location>
</feature>
<dbReference type="Proteomes" id="UP001151760">
    <property type="component" value="Unassembled WGS sequence"/>
</dbReference>
<proteinExistence type="predicted"/>
<keyword evidence="3" id="KW-1185">Reference proteome</keyword>
<feature type="compositionally biased region" description="Low complexity" evidence="1">
    <location>
        <begin position="129"/>
        <end position="141"/>
    </location>
</feature>
<evidence type="ECO:0008006" key="4">
    <source>
        <dbReference type="Google" id="ProtNLM"/>
    </source>
</evidence>
<evidence type="ECO:0000256" key="1">
    <source>
        <dbReference type="SAM" id="MobiDB-lite"/>
    </source>
</evidence>
<accession>A0ABQ5EW88</accession>
<organism evidence="2 3">
    <name type="scientific">Tanacetum coccineum</name>
    <dbReference type="NCBI Taxonomy" id="301880"/>
    <lineage>
        <taxon>Eukaryota</taxon>
        <taxon>Viridiplantae</taxon>
        <taxon>Streptophyta</taxon>
        <taxon>Embryophyta</taxon>
        <taxon>Tracheophyta</taxon>
        <taxon>Spermatophyta</taxon>
        <taxon>Magnoliopsida</taxon>
        <taxon>eudicotyledons</taxon>
        <taxon>Gunneridae</taxon>
        <taxon>Pentapetalae</taxon>
        <taxon>asterids</taxon>
        <taxon>campanulids</taxon>
        <taxon>Asterales</taxon>
        <taxon>Asteraceae</taxon>
        <taxon>Asteroideae</taxon>
        <taxon>Anthemideae</taxon>
        <taxon>Anthemidinae</taxon>
        <taxon>Tanacetum</taxon>
    </lineage>
</organism>
<gene>
    <name evidence="2" type="ORF">Tco_0989801</name>
</gene>
<sequence>MYGTNVLSKFNPDTKLVLYPLQDKLTSGDKSLDLSAFKLSRLFFSLLSSGSSSCWRSYRAQLRLSILKEDAWEILRTHAKWDAPSPDETIDLTGGEQVPGVGHEELLGEDARPRLGPRQSPSHKKTKSETTPSTGGSNSSNLFVEHMSTEFRLKREAAESAYAVDKVKDRTLMRLEEMKFLATGTKDLSKDDAYWINHKKQTIKDKYKLICD</sequence>
<name>A0ABQ5EW88_9ASTR</name>
<protein>
    <recommendedName>
        <fullName evidence="4">No apical meristem-associated C-terminal domain-containing protein</fullName>
    </recommendedName>
</protein>
<feature type="compositionally biased region" description="Basic and acidic residues" evidence="1">
    <location>
        <begin position="102"/>
        <end position="113"/>
    </location>
</feature>
<comment type="caution">
    <text evidence="2">The sequence shown here is derived from an EMBL/GenBank/DDBJ whole genome shotgun (WGS) entry which is preliminary data.</text>
</comment>
<evidence type="ECO:0000313" key="2">
    <source>
        <dbReference type="EMBL" id="GJT54747.1"/>
    </source>
</evidence>
<dbReference type="EMBL" id="BQNB010016700">
    <property type="protein sequence ID" value="GJT54747.1"/>
    <property type="molecule type" value="Genomic_DNA"/>
</dbReference>
<evidence type="ECO:0000313" key="3">
    <source>
        <dbReference type="Proteomes" id="UP001151760"/>
    </source>
</evidence>